<keyword evidence="16" id="KW-1185">Reference proteome</keyword>
<dbReference type="InterPro" id="IPR000121">
    <property type="entry name" value="PEP_util_C"/>
</dbReference>
<evidence type="ECO:0000256" key="11">
    <source>
        <dbReference type="ARBA" id="ARBA00022723"/>
    </source>
</evidence>
<dbReference type="Gene3D" id="3.20.20.60">
    <property type="entry name" value="Phosphoenolpyruvate-binding domains"/>
    <property type="match status" value="1"/>
</dbReference>
<dbReference type="Pfam" id="PF00391">
    <property type="entry name" value="PEP-utilizers"/>
    <property type="match status" value="1"/>
</dbReference>
<dbReference type="InterPro" id="IPR008731">
    <property type="entry name" value="PTS_EIN"/>
</dbReference>
<evidence type="ECO:0000256" key="7">
    <source>
        <dbReference type="ARBA" id="ARBA00022490"/>
    </source>
</evidence>
<keyword evidence="13" id="KW-0460">Magnesium</keyword>
<evidence type="ECO:0000256" key="1">
    <source>
        <dbReference type="ARBA" id="ARBA00000683"/>
    </source>
</evidence>
<dbReference type="Pfam" id="PF02896">
    <property type="entry name" value="PEP-utilizers_C"/>
    <property type="match status" value="1"/>
</dbReference>
<dbReference type="InterPro" id="IPR023151">
    <property type="entry name" value="PEP_util_CS"/>
</dbReference>
<comment type="caution">
    <text evidence="15">The sequence shown here is derived from an EMBL/GenBank/DDBJ whole genome shotgun (WGS) entry which is preliminary data.</text>
</comment>
<dbReference type="NCBIfam" id="NF008283">
    <property type="entry name" value="PRK11061.1"/>
    <property type="match status" value="1"/>
</dbReference>
<dbReference type="InterPro" id="IPR040442">
    <property type="entry name" value="Pyrv_kinase-like_dom_sf"/>
</dbReference>
<accession>A0ABR7YZ96</accession>
<evidence type="ECO:0000256" key="5">
    <source>
        <dbReference type="ARBA" id="ARBA00012232"/>
    </source>
</evidence>
<dbReference type="NCBIfam" id="TIGR01417">
    <property type="entry name" value="PTS_I_fam"/>
    <property type="match status" value="1"/>
</dbReference>
<name>A0ABR7YZ96_9PSED</name>
<feature type="domain" description="GAF" evidence="14">
    <location>
        <begin position="17"/>
        <end position="164"/>
    </location>
</feature>
<dbReference type="SUPFAM" id="SSF52009">
    <property type="entry name" value="Phosphohistidine domain"/>
    <property type="match status" value="1"/>
</dbReference>
<protein>
    <recommendedName>
        <fullName evidence="5">phosphoenolpyruvate--protein phosphotransferase</fullName>
        <ecNumber evidence="5">2.7.3.9</ecNumber>
    </recommendedName>
</protein>
<comment type="subcellular location">
    <subcellularLocation>
        <location evidence="3">Cytoplasm</location>
    </subcellularLocation>
</comment>
<dbReference type="InterPro" id="IPR029016">
    <property type="entry name" value="GAF-like_dom_sf"/>
</dbReference>
<evidence type="ECO:0000259" key="14">
    <source>
        <dbReference type="SMART" id="SM00065"/>
    </source>
</evidence>
<reference evidence="15 16" key="1">
    <citation type="journal article" date="2020" name="Insects">
        <title>Bacteria Belonging to Pseudomonas typographi sp. nov. from the Bark Beetle Ips typographus Have Genomic Potential to Aid in the Host Ecology.</title>
        <authorList>
            <person name="Peral-Aranega E."/>
            <person name="Saati-Santamaria Z."/>
            <person name="Kolarik M."/>
            <person name="Rivas R."/>
            <person name="Garcia-Fraile P."/>
        </authorList>
    </citation>
    <scope>NUCLEOTIDE SEQUENCE [LARGE SCALE GENOMIC DNA]</scope>
    <source>
        <strain evidence="15 16">CA3A</strain>
    </source>
</reference>
<evidence type="ECO:0000313" key="15">
    <source>
        <dbReference type="EMBL" id="MBD1598525.1"/>
    </source>
</evidence>
<dbReference type="PRINTS" id="PR01736">
    <property type="entry name" value="PHPHTRNFRASE"/>
</dbReference>
<dbReference type="InterPro" id="IPR015813">
    <property type="entry name" value="Pyrv/PenolPyrv_kinase-like_dom"/>
</dbReference>
<keyword evidence="7" id="KW-0963">Cytoplasm</keyword>
<keyword evidence="8" id="KW-0762">Sugar transport</keyword>
<dbReference type="InterPro" id="IPR006318">
    <property type="entry name" value="PTS_EI-like"/>
</dbReference>
<keyword evidence="9 15" id="KW-0808">Transferase</keyword>
<dbReference type="Gene3D" id="3.30.450.40">
    <property type="match status" value="1"/>
</dbReference>
<sequence length="760" mass="83498">MLNTLRKIVQEVNSAKDLKAALGIIVLRVKEAMGSQVCSVYLLDPQANRFVLMASEGLNKRSIGRVSMAPNEGLVGLVGTREEPLNLEDAAAHPRYRYFAETGEERFASFLGAPIIHHRRVVGVLVVQQKERRQFDEGEEAFLVTMSAQLAGVIAHAEATGSIRGLDRAGKARHQEAKFVGVPGSPGAAVGTALVVLPPADLEVVPDKTVADIGSELQLFQHALEGVRSDMRTLSAKLATQLRPEERALFDVYLMMLDDASLGSEVTQVIKTGQWAQGALRQVVGEHVSRFELMDDAYLRERASDVKDLGRRLLAYLQQARQQTLVYPDNTILVSEELTPAMLGEVPEGKLVGLVSVMGSGNSHVAILARAMGIPTVMGLVDLPYSKVDGIEMIVDGYHGEVFTNPSEILRKQYSAVVADERELAKGLDALRELPCVTTDGHRIPLWVNTGLLADVARAQQRGAEGVGLYRTEVPFMINQRFPSEKEQLAIYREQLVAFHPLPVTMRSLDIGGDKSLSYFPIHEENPFLGWRGIRVTLDHPEIFLVQARAMLKASEGLNNLRILLPMISGTHEVEEAMHLIHRAWGEVRDEGTDVPMPPVGVMVEIPAAVYLTRELSRQVDFLSVGSNDLTQYLLAVDRNNPRVADLYDYLHPAVLQALQHVVTEAHAEGKPVSICGEMAGDPAAAVLLMAMGFDSLSMNATNLPKVKWMLRQVSYAKSRELLAQLMKIDNPQVIHSSLQLALKNQGLGRMINPQAPKTL</sequence>
<dbReference type="InterPro" id="IPR036637">
    <property type="entry name" value="Phosphohistidine_dom_sf"/>
</dbReference>
<evidence type="ECO:0000256" key="8">
    <source>
        <dbReference type="ARBA" id="ARBA00022597"/>
    </source>
</evidence>
<dbReference type="Proteomes" id="UP000805841">
    <property type="component" value="Unassembled WGS sequence"/>
</dbReference>
<dbReference type="PANTHER" id="PTHR46244:SF1">
    <property type="entry name" value="PHOSPHOENOLPYRUVATE-DEPENDENT PHOSPHOTRANSFERASE SYSTEM"/>
    <property type="match status" value="1"/>
</dbReference>
<dbReference type="Pfam" id="PF05524">
    <property type="entry name" value="PEP-utilisers_N"/>
    <property type="match status" value="1"/>
</dbReference>
<dbReference type="Gene3D" id="1.10.274.10">
    <property type="entry name" value="PtsI, HPr-binding domain"/>
    <property type="match status" value="1"/>
</dbReference>
<dbReference type="SUPFAM" id="SSF51621">
    <property type="entry name" value="Phosphoenolpyruvate/pyruvate domain"/>
    <property type="match status" value="1"/>
</dbReference>
<dbReference type="InterPro" id="IPR008279">
    <property type="entry name" value="PEP-util_enz_mobile_dom"/>
</dbReference>
<comment type="similarity">
    <text evidence="4">Belongs to the PEP-utilizing enzyme family.</text>
</comment>
<dbReference type="PANTHER" id="PTHR46244">
    <property type="entry name" value="PHOSPHOENOLPYRUVATE-PROTEIN PHOSPHOTRANSFERASE"/>
    <property type="match status" value="1"/>
</dbReference>
<keyword evidence="11" id="KW-0479">Metal-binding</keyword>
<dbReference type="EMBL" id="JAAOCA010000007">
    <property type="protein sequence ID" value="MBD1598525.1"/>
    <property type="molecule type" value="Genomic_DNA"/>
</dbReference>
<keyword evidence="10" id="KW-0598">Phosphotransferase system</keyword>
<keyword evidence="6" id="KW-0813">Transport</keyword>
<evidence type="ECO:0000256" key="9">
    <source>
        <dbReference type="ARBA" id="ARBA00022679"/>
    </source>
</evidence>
<comment type="catalytic activity">
    <reaction evidence="1">
        <text>L-histidyl-[protein] + phosphoenolpyruvate = N(pros)-phospho-L-histidyl-[protein] + pyruvate</text>
        <dbReference type="Rhea" id="RHEA:23880"/>
        <dbReference type="Rhea" id="RHEA-COMP:9745"/>
        <dbReference type="Rhea" id="RHEA-COMP:9746"/>
        <dbReference type="ChEBI" id="CHEBI:15361"/>
        <dbReference type="ChEBI" id="CHEBI:29979"/>
        <dbReference type="ChEBI" id="CHEBI:58702"/>
        <dbReference type="ChEBI" id="CHEBI:64837"/>
        <dbReference type="EC" id="2.7.3.9"/>
    </reaction>
</comment>
<evidence type="ECO:0000256" key="4">
    <source>
        <dbReference type="ARBA" id="ARBA00007837"/>
    </source>
</evidence>
<gene>
    <name evidence="15" type="primary">ptsP</name>
    <name evidence="15" type="ORF">HAQ05_07390</name>
</gene>
<evidence type="ECO:0000256" key="10">
    <source>
        <dbReference type="ARBA" id="ARBA00022683"/>
    </source>
</evidence>
<evidence type="ECO:0000313" key="16">
    <source>
        <dbReference type="Proteomes" id="UP000805841"/>
    </source>
</evidence>
<comment type="cofactor">
    <cofactor evidence="2">
        <name>Mg(2+)</name>
        <dbReference type="ChEBI" id="CHEBI:18420"/>
    </cofactor>
</comment>
<organism evidence="15 16">
    <name type="scientific">Pseudomonas typographi</name>
    <dbReference type="NCBI Taxonomy" id="2715964"/>
    <lineage>
        <taxon>Bacteria</taxon>
        <taxon>Pseudomonadati</taxon>
        <taxon>Pseudomonadota</taxon>
        <taxon>Gammaproteobacteria</taxon>
        <taxon>Pseudomonadales</taxon>
        <taxon>Pseudomonadaceae</taxon>
        <taxon>Pseudomonas</taxon>
    </lineage>
</organism>
<evidence type="ECO:0000256" key="3">
    <source>
        <dbReference type="ARBA" id="ARBA00004496"/>
    </source>
</evidence>
<evidence type="ECO:0000256" key="13">
    <source>
        <dbReference type="ARBA" id="ARBA00022842"/>
    </source>
</evidence>
<dbReference type="InterPro" id="IPR050499">
    <property type="entry name" value="PEP-utilizing_PTS_enzyme"/>
</dbReference>
<dbReference type="PROSITE" id="PS00742">
    <property type="entry name" value="PEP_ENZYMES_2"/>
    <property type="match status" value="1"/>
</dbReference>
<dbReference type="GO" id="GO:0008965">
    <property type="term" value="F:phosphoenolpyruvate-protein phosphotransferase activity"/>
    <property type="evidence" value="ECO:0007669"/>
    <property type="project" value="UniProtKB-EC"/>
</dbReference>
<evidence type="ECO:0000256" key="6">
    <source>
        <dbReference type="ARBA" id="ARBA00022448"/>
    </source>
</evidence>
<dbReference type="SMART" id="SM00065">
    <property type="entry name" value="GAF"/>
    <property type="match status" value="1"/>
</dbReference>
<dbReference type="SUPFAM" id="SSF55781">
    <property type="entry name" value="GAF domain-like"/>
    <property type="match status" value="1"/>
</dbReference>
<dbReference type="Pfam" id="PF01590">
    <property type="entry name" value="GAF"/>
    <property type="match status" value="1"/>
</dbReference>
<evidence type="ECO:0000256" key="12">
    <source>
        <dbReference type="ARBA" id="ARBA00022777"/>
    </source>
</evidence>
<dbReference type="InterPro" id="IPR003018">
    <property type="entry name" value="GAF"/>
</dbReference>
<dbReference type="Gene3D" id="3.50.30.10">
    <property type="entry name" value="Phosphohistidine domain"/>
    <property type="match status" value="1"/>
</dbReference>
<dbReference type="EC" id="2.7.3.9" evidence="5"/>
<dbReference type="SUPFAM" id="SSF47831">
    <property type="entry name" value="Enzyme I of the PEP:sugar phosphotransferase system HPr-binding (sub)domain"/>
    <property type="match status" value="1"/>
</dbReference>
<dbReference type="RefSeq" id="WP_190418946.1">
    <property type="nucleotide sequence ID" value="NZ_JAAOCA010000007.1"/>
</dbReference>
<keyword evidence="12" id="KW-0418">Kinase</keyword>
<evidence type="ECO:0000256" key="2">
    <source>
        <dbReference type="ARBA" id="ARBA00001946"/>
    </source>
</evidence>
<proteinExistence type="inferred from homology"/>
<dbReference type="InterPro" id="IPR036618">
    <property type="entry name" value="PtsI_HPr-bd_sf"/>
</dbReference>